<organism evidence="4 5">
    <name type="scientific">Fibrivirga algicola</name>
    <dbReference type="NCBI Taxonomy" id="2950420"/>
    <lineage>
        <taxon>Bacteria</taxon>
        <taxon>Pseudomonadati</taxon>
        <taxon>Bacteroidota</taxon>
        <taxon>Cytophagia</taxon>
        <taxon>Cytophagales</taxon>
        <taxon>Spirosomataceae</taxon>
        <taxon>Fibrivirga</taxon>
    </lineage>
</organism>
<reference evidence="5" key="2">
    <citation type="submission" date="2023-07" db="EMBL/GenBank/DDBJ databases">
        <authorList>
            <person name="Jung D.-H."/>
        </authorList>
    </citation>
    <scope>NUCLEOTIDE SEQUENCE [LARGE SCALE GENOMIC DNA]</scope>
    <source>
        <strain evidence="5">JA-25</strain>
    </source>
</reference>
<comment type="caution">
    <text evidence="4">The sequence shown here is derived from an EMBL/GenBank/DDBJ whole genome shotgun (WGS) entry which is preliminary data.</text>
</comment>
<dbReference type="Pfam" id="PF19081">
    <property type="entry name" value="Ig_7"/>
    <property type="match status" value="3"/>
</dbReference>
<dbReference type="Pfam" id="PF18962">
    <property type="entry name" value="Por_Secre_tail"/>
    <property type="match status" value="1"/>
</dbReference>
<evidence type="ECO:0000259" key="2">
    <source>
        <dbReference type="Pfam" id="PF18962"/>
    </source>
</evidence>
<keyword evidence="5" id="KW-1185">Reference proteome</keyword>
<name>A0ABX0QCT2_9BACT</name>
<dbReference type="InterPro" id="IPR026444">
    <property type="entry name" value="Secre_tail"/>
</dbReference>
<evidence type="ECO:0000313" key="4">
    <source>
        <dbReference type="EMBL" id="NID10209.1"/>
    </source>
</evidence>
<sequence>MTITSKHFGLLLLVLLHVSTAQAQLTLSLSGGDPLASPTLAFDGNVFQAGGQIGDAPIYAKFTGVGTRFFQIDSPGENKTVTVTGDGFFTIRPTGNMLVDGSLIKNFTGPITGAIGIAVKPLTISTISANVSTTVATGSRITISYSTGSGIFPLNVISNGFKAQLLDASGNFITDLLDWEDQYIGREQQNASVGGVRSIKGTIPSTVASGSYRVRVATTGLSVNVIGTPSSLFTIRNDALVITANPIAGTYCVGAEVAFPFSTSGTSQTGSSFKVQLVEANGTIIQDLSGTSIASPVRATIPTSLSGGSYRFRIVSIPTGITSNTAIVGISQIPTMTIANDSEIGIGERAAVRLSFTGTPPWTVIYTDYNAAYAPGYSQITTVSSNTVLVAPTFFVPTIYDKRFIKSFQDNTCGVSNLISGSAVVSIKPVTITTGSLSGSYCPGNTIAVSYIMSGSLSSNAIPQVQLSDANGDFANGQIVSSISTTNPINATLPSSLVGGTGYRLRVILQKPTNPNLDYTGSIISVASSITISRPEAPKVTDFSFCFGTTVTSPLSASGIGLKWYVAGITQPLAAAPIPSSSQASTYYVSQTVNGCESPLATINSIPRAAPQAPIISTVSLCQGSQGQFAASANVLWYNSLTGGVGTSQPPAINTQLAGDITVYASQTITGCESPRTPVKATVYPIPAAPLVQPATVLCQYSIANSLTATGTNLTWYAQSGKLAGAPIPGTLQSGSQSYSVSQAANNCESARTALSVIVLAAPTTPSANSVRYCVGDTPSSFSVSGTLLKWYTAATGGIASPSPPTISTQLPDVLTFYVSQTDNNNCESLRQPVSVTVAATPVAPTVTPNLAVCQSAVVGALSATPNTGLTWQQVSVSGSTDIAPIPSTAQPGSFTYLVTQKIGSCTSPAGRIVFTVNKTPDRPIAASPVNFCTGQTGTLLTANAAGRLTWYTNANHSGPAFASILPATDQVNVATYYVIQTDVNNCESPHTTVEVRVSARATARLSGDGDVYPGDSTAIRVRLSGDGPWTFTRWDNRFITTGDSLYVGWVKPLATRSYAITNLQSACGIGNNGNAYTLIVRPVLSVLPISESLLLKAYPNPTSGDVTVSWSSQAEQPVTIKIINAAGSVVKEVKRQAGSTMQSELFQLGTQPAGIYFLQITTEKNGTQAKSILKY</sequence>
<feature type="signal peptide" evidence="1">
    <location>
        <begin position="1"/>
        <end position="23"/>
    </location>
</feature>
<feature type="domain" description="Ig-like" evidence="3">
    <location>
        <begin position="763"/>
        <end position="838"/>
    </location>
</feature>
<keyword evidence="1" id="KW-0732">Signal</keyword>
<proteinExistence type="predicted"/>
<feature type="domain" description="Ig-like" evidence="3">
    <location>
        <begin position="921"/>
        <end position="998"/>
    </location>
</feature>
<dbReference type="EMBL" id="WAEL01000002">
    <property type="protein sequence ID" value="NID10209.1"/>
    <property type="molecule type" value="Genomic_DNA"/>
</dbReference>
<feature type="chain" id="PRO_5046482286" evidence="1">
    <location>
        <begin position="24"/>
        <end position="1176"/>
    </location>
</feature>
<dbReference type="NCBIfam" id="TIGR04183">
    <property type="entry name" value="Por_Secre_tail"/>
    <property type="match status" value="1"/>
</dbReference>
<feature type="domain" description="Secretion system C-terminal sorting" evidence="2">
    <location>
        <begin position="1099"/>
        <end position="1173"/>
    </location>
</feature>
<evidence type="ECO:0000259" key="3">
    <source>
        <dbReference type="Pfam" id="PF19081"/>
    </source>
</evidence>
<feature type="domain" description="Ig-like" evidence="3">
    <location>
        <begin position="611"/>
        <end position="685"/>
    </location>
</feature>
<protein>
    <submittedName>
        <fullName evidence="4">T9SS type A sorting domain-containing protein</fullName>
    </submittedName>
</protein>
<dbReference type="RefSeq" id="WP_166691577.1">
    <property type="nucleotide sequence ID" value="NZ_WAEL01000002.1"/>
</dbReference>
<gene>
    <name evidence="4" type="ORF">F7231_08485</name>
</gene>
<reference evidence="5" key="1">
    <citation type="submission" date="2019-09" db="EMBL/GenBank/DDBJ databases">
        <authorList>
            <person name="Jung D.-H."/>
        </authorList>
    </citation>
    <scope>NUCLEOTIDE SEQUENCE [LARGE SCALE GENOMIC DNA]</scope>
    <source>
        <strain evidence="5">JA-25</strain>
    </source>
</reference>
<evidence type="ECO:0000256" key="1">
    <source>
        <dbReference type="SAM" id="SignalP"/>
    </source>
</evidence>
<accession>A0ABX0QCT2</accession>
<evidence type="ECO:0000313" key="5">
    <source>
        <dbReference type="Proteomes" id="UP000606008"/>
    </source>
</evidence>
<dbReference type="Proteomes" id="UP000606008">
    <property type="component" value="Unassembled WGS sequence"/>
</dbReference>
<dbReference type="InterPro" id="IPR044023">
    <property type="entry name" value="Ig_7"/>
</dbReference>